<feature type="signal peptide" evidence="17">
    <location>
        <begin position="1"/>
        <end position="23"/>
    </location>
</feature>
<dbReference type="GO" id="GO:0008360">
    <property type="term" value="P:regulation of cell shape"/>
    <property type="evidence" value="ECO:0007669"/>
    <property type="project" value="UniProtKB-KW"/>
</dbReference>
<dbReference type="GO" id="GO:0009252">
    <property type="term" value="P:peptidoglycan biosynthetic process"/>
    <property type="evidence" value="ECO:0007669"/>
    <property type="project" value="UniProtKB-UniPathway"/>
</dbReference>
<feature type="domain" description="Peptidase S11 D-Ala-D-Ala carboxypeptidase A C-terminal" evidence="18">
    <location>
        <begin position="288"/>
        <end position="380"/>
    </location>
</feature>
<evidence type="ECO:0000313" key="20">
    <source>
        <dbReference type="Proteomes" id="UP000323521"/>
    </source>
</evidence>
<organism evidence="19 20">
    <name type="scientific">Formimonas warabiya</name>
    <dbReference type="NCBI Taxonomy" id="1761012"/>
    <lineage>
        <taxon>Bacteria</taxon>
        <taxon>Bacillati</taxon>
        <taxon>Bacillota</taxon>
        <taxon>Clostridia</taxon>
        <taxon>Eubacteriales</taxon>
        <taxon>Peptococcaceae</taxon>
        <taxon>Candidatus Formimonas</taxon>
    </lineage>
</organism>
<dbReference type="PANTHER" id="PTHR21581:SF6">
    <property type="entry name" value="TRAFFICKING PROTEIN PARTICLE COMPLEX SUBUNIT 12"/>
    <property type="match status" value="1"/>
</dbReference>
<evidence type="ECO:0000256" key="1">
    <source>
        <dbReference type="ARBA" id="ARBA00003217"/>
    </source>
</evidence>
<keyword evidence="16" id="KW-1133">Transmembrane helix</keyword>
<evidence type="ECO:0000256" key="11">
    <source>
        <dbReference type="ARBA" id="ARBA00023316"/>
    </source>
</evidence>
<dbReference type="InterPro" id="IPR037167">
    <property type="entry name" value="Peptidase_S11_C_sf"/>
</dbReference>
<evidence type="ECO:0000256" key="15">
    <source>
        <dbReference type="RuleBase" id="RU004016"/>
    </source>
</evidence>
<keyword evidence="10" id="KW-0573">Peptidoglycan synthesis</keyword>
<keyword evidence="16" id="KW-0472">Membrane</keyword>
<evidence type="ECO:0000256" key="3">
    <source>
        <dbReference type="ARBA" id="ARBA00007164"/>
    </source>
</evidence>
<protein>
    <recommendedName>
        <fullName evidence="4">serine-type D-Ala-D-Ala carboxypeptidase</fullName>
        <ecNumber evidence="4">3.4.16.4</ecNumber>
    </recommendedName>
</protein>
<accession>A0A3G1KYY7</accession>
<evidence type="ECO:0000256" key="6">
    <source>
        <dbReference type="ARBA" id="ARBA00022670"/>
    </source>
</evidence>
<evidence type="ECO:0000256" key="12">
    <source>
        <dbReference type="ARBA" id="ARBA00034000"/>
    </source>
</evidence>
<evidence type="ECO:0000256" key="17">
    <source>
        <dbReference type="SAM" id="SignalP"/>
    </source>
</evidence>
<evidence type="ECO:0000256" key="14">
    <source>
        <dbReference type="PIRSR" id="PIRSR618044-2"/>
    </source>
</evidence>
<dbReference type="InterPro" id="IPR012907">
    <property type="entry name" value="Peptidase_S11_C"/>
</dbReference>
<dbReference type="KEGG" id="fwa:DCMF_25825"/>
<dbReference type="GO" id="GO:0009002">
    <property type="term" value="F:serine-type D-Ala-D-Ala carboxypeptidase activity"/>
    <property type="evidence" value="ECO:0007669"/>
    <property type="project" value="UniProtKB-EC"/>
</dbReference>
<dbReference type="GO" id="GO:0006508">
    <property type="term" value="P:proteolysis"/>
    <property type="evidence" value="ECO:0007669"/>
    <property type="project" value="UniProtKB-KW"/>
</dbReference>
<keyword evidence="5" id="KW-0121">Carboxypeptidase</keyword>
<comment type="catalytic activity">
    <reaction evidence="12">
        <text>Preferential cleavage: (Ac)2-L-Lys-D-Ala-|-D-Ala. Also transpeptidation of peptidyl-alanyl moieties that are N-acyl substituents of D-alanine.</text>
        <dbReference type="EC" id="3.4.16.4"/>
    </reaction>
</comment>
<evidence type="ECO:0000256" key="9">
    <source>
        <dbReference type="ARBA" id="ARBA00022960"/>
    </source>
</evidence>
<keyword evidence="6" id="KW-0645">Protease</keyword>
<reference evidence="19 20" key="1">
    <citation type="submission" date="2016-10" db="EMBL/GenBank/DDBJ databases">
        <title>Complete Genome Sequence of Peptococcaceae strain DCMF.</title>
        <authorList>
            <person name="Edwards R.J."/>
            <person name="Holland S.I."/>
            <person name="Deshpande N.P."/>
            <person name="Wong Y.K."/>
            <person name="Ertan H."/>
            <person name="Manefield M."/>
            <person name="Russell T.L."/>
            <person name="Lee M.J."/>
        </authorList>
    </citation>
    <scope>NUCLEOTIDE SEQUENCE [LARGE SCALE GENOMIC DNA]</scope>
    <source>
        <strain evidence="19 20">DCMF</strain>
    </source>
</reference>
<feature type="binding site" evidence="14">
    <location>
        <position position="232"/>
    </location>
    <ligand>
        <name>substrate</name>
    </ligand>
</feature>
<feature type="transmembrane region" description="Helical" evidence="16">
    <location>
        <begin position="390"/>
        <end position="407"/>
    </location>
</feature>
<dbReference type="UniPathway" id="UPA00219"/>
<dbReference type="SMART" id="SM00936">
    <property type="entry name" value="PBP5_C"/>
    <property type="match status" value="1"/>
</dbReference>
<keyword evidence="8" id="KW-0378">Hydrolase</keyword>
<keyword evidence="9" id="KW-0133">Cell shape</keyword>
<dbReference type="InterPro" id="IPR012338">
    <property type="entry name" value="Beta-lactam/transpept-like"/>
</dbReference>
<dbReference type="AlphaFoldDB" id="A0A3G1KYY7"/>
<evidence type="ECO:0000256" key="8">
    <source>
        <dbReference type="ARBA" id="ARBA00022801"/>
    </source>
</evidence>
<dbReference type="PANTHER" id="PTHR21581">
    <property type="entry name" value="D-ALANYL-D-ALANINE CARBOXYPEPTIDASE"/>
    <property type="match status" value="1"/>
</dbReference>
<evidence type="ECO:0000313" key="19">
    <source>
        <dbReference type="EMBL" id="ATW27716.1"/>
    </source>
</evidence>
<dbReference type="Gene3D" id="2.60.410.10">
    <property type="entry name" value="D-Ala-D-Ala carboxypeptidase, C-terminal domain"/>
    <property type="match status" value="1"/>
</dbReference>
<dbReference type="RefSeq" id="WP_214658913.1">
    <property type="nucleotide sequence ID" value="NZ_CP017634.1"/>
</dbReference>
<dbReference type="InterPro" id="IPR001967">
    <property type="entry name" value="Peptidase_S11_N"/>
</dbReference>
<dbReference type="InterPro" id="IPR015956">
    <property type="entry name" value="Peniciliin-bd_prot_C_sf"/>
</dbReference>
<evidence type="ECO:0000256" key="5">
    <source>
        <dbReference type="ARBA" id="ARBA00022645"/>
    </source>
</evidence>
<name>A0A3G1KYY7_FORW1</name>
<gene>
    <name evidence="19" type="ORF">DCMF_25825</name>
</gene>
<evidence type="ECO:0000256" key="13">
    <source>
        <dbReference type="PIRSR" id="PIRSR618044-1"/>
    </source>
</evidence>
<dbReference type="InterPro" id="IPR018044">
    <property type="entry name" value="Peptidase_S11"/>
</dbReference>
<comment type="similarity">
    <text evidence="3 15">Belongs to the peptidase S11 family.</text>
</comment>
<evidence type="ECO:0000256" key="16">
    <source>
        <dbReference type="SAM" id="Phobius"/>
    </source>
</evidence>
<dbReference type="EC" id="3.4.16.4" evidence="4"/>
<comment type="function">
    <text evidence="1">Removes C-terminal D-alanyl residues from sugar-peptide cell wall precursors.</text>
</comment>
<keyword evidence="11" id="KW-0961">Cell wall biogenesis/degradation</keyword>
<dbReference type="Pfam" id="PF07943">
    <property type="entry name" value="PBP5_C"/>
    <property type="match status" value="1"/>
</dbReference>
<dbReference type="PRINTS" id="PR00725">
    <property type="entry name" value="DADACBPTASE1"/>
</dbReference>
<evidence type="ECO:0000256" key="2">
    <source>
        <dbReference type="ARBA" id="ARBA00004752"/>
    </source>
</evidence>
<dbReference type="Pfam" id="PF00768">
    <property type="entry name" value="Peptidase_S11"/>
    <property type="match status" value="1"/>
</dbReference>
<dbReference type="SUPFAM" id="SSF56601">
    <property type="entry name" value="beta-lactamase/transpeptidase-like"/>
    <property type="match status" value="1"/>
</dbReference>
<dbReference type="Proteomes" id="UP000323521">
    <property type="component" value="Chromosome"/>
</dbReference>
<feature type="active site" description="Acyl-ester intermediate" evidence="13">
    <location>
        <position position="62"/>
    </location>
</feature>
<feature type="chain" id="PRO_5018268933" description="serine-type D-Ala-D-Ala carboxypeptidase" evidence="17">
    <location>
        <begin position="24"/>
        <end position="415"/>
    </location>
</feature>
<evidence type="ECO:0000256" key="10">
    <source>
        <dbReference type="ARBA" id="ARBA00022984"/>
    </source>
</evidence>
<feature type="active site" evidence="13">
    <location>
        <position position="120"/>
    </location>
</feature>
<keyword evidence="20" id="KW-1185">Reference proteome</keyword>
<comment type="pathway">
    <text evidence="2">Cell wall biogenesis; peptidoglycan biosynthesis.</text>
</comment>
<dbReference type="SUPFAM" id="SSF69189">
    <property type="entry name" value="Penicillin-binding protein associated domain"/>
    <property type="match status" value="1"/>
</dbReference>
<keyword evidence="16" id="KW-0812">Transmembrane</keyword>
<dbReference type="EMBL" id="CP017634">
    <property type="protein sequence ID" value="ATW27716.1"/>
    <property type="molecule type" value="Genomic_DNA"/>
</dbReference>
<sequence>MKRIYIALIILAFLLLRVPPAYAEPPSAENLVTDAKACILIDSQTGQVLYEQNADLRLYPASTTKMMTAILAIENAKPGQVMTASQKAINEIGADGMNIGIMQGEKMTMEQLLKPLLISSANEAANILSENVFSSQSEFIDQMNKKAQEIGAVNTHFVNPNGMHDPDHYTTARDLSTIARYAMSLPVFRNTVCQRSYQLGATNKHSSWPVLYTSNPLLYRESEYFTKVTGIKTGYTSEAGHNLVSAAANDKGMELIAVVLGVSGTGAGAKARSADDCEKLLEYGFQNYGRQNVIGTNQFVKKVSVKDAKDDTELTLVTAASVDYVLPYDKSQWNIVSTSLIPTSFQAPIQKGEVLGSIEYRRNGVLLGKTDVIAANSVEISPITIFFKKIRYPLIGVVLFFILGIIFKKVSRSFR</sequence>
<evidence type="ECO:0000256" key="7">
    <source>
        <dbReference type="ARBA" id="ARBA00022729"/>
    </source>
</evidence>
<proteinExistence type="inferred from homology"/>
<keyword evidence="7 17" id="KW-0732">Signal</keyword>
<feature type="active site" description="Proton acceptor" evidence="13">
    <location>
        <position position="65"/>
    </location>
</feature>
<evidence type="ECO:0000256" key="4">
    <source>
        <dbReference type="ARBA" id="ARBA00012448"/>
    </source>
</evidence>
<dbReference type="GO" id="GO:0071555">
    <property type="term" value="P:cell wall organization"/>
    <property type="evidence" value="ECO:0007669"/>
    <property type="project" value="UniProtKB-KW"/>
</dbReference>
<evidence type="ECO:0000259" key="18">
    <source>
        <dbReference type="SMART" id="SM00936"/>
    </source>
</evidence>
<dbReference type="Gene3D" id="3.40.710.10">
    <property type="entry name" value="DD-peptidase/beta-lactamase superfamily"/>
    <property type="match status" value="1"/>
</dbReference>